<gene>
    <name evidence="2" type="ORF">LMG28614_06973</name>
</gene>
<dbReference type="GO" id="GO:0004803">
    <property type="term" value="F:transposase activity"/>
    <property type="evidence" value="ECO:0007669"/>
    <property type="project" value="InterPro"/>
</dbReference>
<dbReference type="InterPro" id="IPR036388">
    <property type="entry name" value="WH-like_DNA-bd_sf"/>
</dbReference>
<reference evidence="2 3" key="1">
    <citation type="submission" date="2020-04" db="EMBL/GenBank/DDBJ databases">
        <authorList>
            <person name="De Canck E."/>
        </authorList>
    </citation>
    <scope>NUCLEOTIDE SEQUENCE [LARGE SCALE GENOMIC DNA]</scope>
    <source>
        <strain evidence="2 3">LMG 28614</strain>
    </source>
</reference>
<dbReference type="AlphaFoldDB" id="A0A6S7BPY6"/>
<keyword evidence="3" id="KW-1185">Reference proteome</keyword>
<dbReference type="InterPro" id="IPR009057">
    <property type="entry name" value="Homeodomain-like_sf"/>
</dbReference>
<dbReference type="EMBL" id="CADIKK010000068">
    <property type="protein sequence ID" value="CAB3809187.1"/>
    <property type="molecule type" value="Genomic_DNA"/>
</dbReference>
<proteinExistence type="predicted"/>
<dbReference type="GO" id="GO:0006313">
    <property type="term" value="P:DNA transposition"/>
    <property type="evidence" value="ECO:0007669"/>
    <property type="project" value="InterPro"/>
</dbReference>
<accession>A0A6S7BPY6</accession>
<feature type="coiled-coil region" evidence="1">
    <location>
        <begin position="59"/>
        <end position="86"/>
    </location>
</feature>
<protein>
    <submittedName>
        <fullName evidence="2">Insertion element IS6110 uncharacterized 12.0 kDa protein</fullName>
    </submittedName>
</protein>
<organism evidence="2 3">
    <name type="scientific">Paraburkholderia ultramafica</name>
    <dbReference type="NCBI Taxonomy" id="1544867"/>
    <lineage>
        <taxon>Bacteria</taxon>
        <taxon>Pseudomonadati</taxon>
        <taxon>Pseudomonadota</taxon>
        <taxon>Betaproteobacteria</taxon>
        <taxon>Burkholderiales</taxon>
        <taxon>Burkholderiaceae</taxon>
        <taxon>Paraburkholderia</taxon>
    </lineage>
</organism>
<evidence type="ECO:0000313" key="2">
    <source>
        <dbReference type="EMBL" id="CAB3809187.1"/>
    </source>
</evidence>
<dbReference type="InterPro" id="IPR002514">
    <property type="entry name" value="Transposase_8"/>
</dbReference>
<dbReference type="Pfam" id="PF01527">
    <property type="entry name" value="HTH_Tnp_1"/>
    <property type="match status" value="1"/>
</dbReference>
<dbReference type="Proteomes" id="UP000494365">
    <property type="component" value="Unassembled WGS sequence"/>
</dbReference>
<keyword evidence="1" id="KW-0175">Coiled coil</keyword>
<dbReference type="GO" id="GO:0003677">
    <property type="term" value="F:DNA binding"/>
    <property type="evidence" value="ECO:0007669"/>
    <property type="project" value="InterPro"/>
</dbReference>
<evidence type="ECO:0000256" key="1">
    <source>
        <dbReference type="SAM" id="Coils"/>
    </source>
</evidence>
<dbReference type="Gene3D" id="1.10.10.10">
    <property type="entry name" value="Winged helix-like DNA-binding domain superfamily/Winged helix DNA-binding domain"/>
    <property type="match status" value="1"/>
</dbReference>
<name>A0A6S7BPY6_9BURK</name>
<evidence type="ECO:0000313" key="3">
    <source>
        <dbReference type="Proteomes" id="UP000494365"/>
    </source>
</evidence>
<dbReference type="SUPFAM" id="SSF46689">
    <property type="entry name" value="Homeodomain-like"/>
    <property type="match status" value="1"/>
</dbReference>
<sequence>MGKHRSPYPPEFRAQIVELVKAGRLPEAMAREFEPTAQTIYNWVAQADRDAGKRHDGLTTAEREELTRLRRENRQLKLEREILSKAAAWFARETGTVPEKGSNS</sequence>